<protein>
    <submittedName>
        <fullName evidence="2">Uncharacterized protein</fullName>
    </submittedName>
</protein>
<keyword evidence="1" id="KW-0812">Transmembrane</keyword>
<keyword evidence="3" id="KW-1185">Reference proteome</keyword>
<keyword evidence="1" id="KW-0472">Membrane</keyword>
<organism evidence="2 3">
    <name type="scientific">Brachionus plicatilis</name>
    <name type="common">Marine rotifer</name>
    <name type="synonym">Brachionus muelleri</name>
    <dbReference type="NCBI Taxonomy" id="10195"/>
    <lineage>
        <taxon>Eukaryota</taxon>
        <taxon>Metazoa</taxon>
        <taxon>Spiralia</taxon>
        <taxon>Gnathifera</taxon>
        <taxon>Rotifera</taxon>
        <taxon>Eurotatoria</taxon>
        <taxon>Monogononta</taxon>
        <taxon>Pseudotrocha</taxon>
        <taxon>Ploima</taxon>
        <taxon>Brachionidae</taxon>
        <taxon>Brachionus</taxon>
    </lineage>
</organism>
<dbReference type="AlphaFoldDB" id="A0A3M7S4R0"/>
<gene>
    <name evidence="2" type="ORF">BpHYR1_025590</name>
</gene>
<feature type="transmembrane region" description="Helical" evidence="1">
    <location>
        <begin position="80"/>
        <end position="100"/>
    </location>
</feature>
<evidence type="ECO:0000313" key="2">
    <source>
        <dbReference type="EMBL" id="RNA30752.1"/>
    </source>
</evidence>
<comment type="caution">
    <text evidence="2">The sequence shown here is derived from an EMBL/GenBank/DDBJ whole genome shotgun (WGS) entry which is preliminary data.</text>
</comment>
<dbReference type="EMBL" id="REGN01002048">
    <property type="protein sequence ID" value="RNA30752.1"/>
    <property type="molecule type" value="Genomic_DNA"/>
</dbReference>
<sequence>MTGTGPGTRCMKAILAGCNAVNSSLFAVLTNSCLGCYTSWNSRRIMTADCKSEAAAAVAVAGSMTHLSHLTWSISSIERVSLLLLLLLLMLLLLLLLLLLHLPNKVCRRLPNIL</sequence>
<reference evidence="2 3" key="1">
    <citation type="journal article" date="2018" name="Sci. Rep.">
        <title>Genomic signatures of local adaptation to the degree of environmental predictability in rotifers.</title>
        <authorList>
            <person name="Franch-Gras L."/>
            <person name="Hahn C."/>
            <person name="Garcia-Roger E.M."/>
            <person name="Carmona M.J."/>
            <person name="Serra M."/>
            <person name="Gomez A."/>
        </authorList>
    </citation>
    <scope>NUCLEOTIDE SEQUENCE [LARGE SCALE GENOMIC DNA]</scope>
    <source>
        <strain evidence="2">HYR1</strain>
    </source>
</reference>
<name>A0A3M7S4R0_BRAPC</name>
<accession>A0A3M7S4R0</accession>
<keyword evidence="1" id="KW-1133">Transmembrane helix</keyword>
<proteinExistence type="predicted"/>
<dbReference type="Proteomes" id="UP000276133">
    <property type="component" value="Unassembled WGS sequence"/>
</dbReference>
<evidence type="ECO:0000313" key="3">
    <source>
        <dbReference type="Proteomes" id="UP000276133"/>
    </source>
</evidence>
<evidence type="ECO:0000256" key="1">
    <source>
        <dbReference type="SAM" id="Phobius"/>
    </source>
</evidence>